<gene>
    <name evidence="14" type="ORF">G5I_10665</name>
</gene>
<feature type="repeat" description="WD" evidence="12">
    <location>
        <begin position="580"/>
        <end position="612"/>
    </location>
</feature>
<feature type="compositionally biased region" description="Basic and acidic residues" evidence="13">
    <location>
        <begin position="787"/>
        <end position="797"/>
    </location>
</feature>
<evidence type="ECO:0000256" key="12">
    <source>
        <dbReference type="PROSITE-ProRule" id="PRU00221"/>
    </source>
</evidence>
<keyword evidence="3 12" id="KW-0853">WD repeat</keyword>
<dbReference type="STRING" id="103372.F4WXI0"/>
<keyword evidence="5" id="KW-0282">Flagellum</keyword>
<dbReference type="InterPro" id="IPR001680">
    <property type="entry name" value="WD40_rpt"/>
</dbReference>
<dbReference type="SUPFAM" id="SSF50978">
    <property type="entry name" value="WD40 repeat-like"/>
    <property type="match status" value="1"/>
</dbReference>
<dbReference type="GO" id="GO:0003341">
    <property type="term" value="P:cilium movement"/>
    <property type="evidence" value="ECO:0007669"/>
    <property type="project" value="TreeGrafter"/>
</dbReference>
<dbReference type="GO" id="GO:0045504">
    <property type="term" value="F:dynein heavy chain binding"/>
    <property type="evidence" value="ECO:0007669"/>
    <property type="project" value="TreeGrafter"/>
</dbReference>
<dbReference type="PANTHER" id="PTHR12442">
    <property type="entry name" value="DYNEIN INTERMEDIATE CHAIN"/>
    <property type="match status" value="1"/>
</dbReference>
<evidence type="ECO:0000256" key="8">
    <source>
        <dbReference type="ARBA" id="ARBA00023273"/>
    </source>
</evidence>
<dbReference type="AlphaFoldDB" id="F4WXI0"/>
<dbReference type="SMART" id="SM00320">
    <property type="entry name" value="WD40"/>
    <property type="match status" value="6"/>
</dbReference>
<evidence type="ECO:0000256" key="4">
    <source>
        <dbReference type="ARBA" id="ARBA00022737"/>
    </source>
</evidence>
<dbReference type="GO" id="GO:0005858">
    <property type="term" value="C:axonemal dynein complex"/>
    <property type="evidence" value="ECO:0007669"/>
    <property type="project" value="TreeGrafter"/>
</dbReference>
<dbReference type="OrthoDB" id="10259804at2759"/>
<keyword evidence="2" id="KW-0963">Cytoplasm</keyword>
<keyword evidence="6" id="KW-0969">Cilium</keyword>
<evidence type="ECO:0000313" key="14">
    <source>
        <dbReference type="EMBL" id="EGI61050.1"/>
    </source>
</evidence>
<sequence>MKTGDFESPRRISRISSITSSKLGNFGRVRKTGCDRNFVSTLLQQRQAFRIIHENIDVTPKPLVHAAFSTIDENQMTALETIGLFQTGSGSQLQITSSRLSGLRASSSVLAKSFVTLSDDLQMESLLSTQVCEVCEPTEEVEDTAPLPFFLPSDDSAIFATRPKTVTITLKETQTFFIFEMPQMTEDLRTPEGQALKQENENYEYITGPGSDRKLLNVETQTIYVLTKSRGTYCGLRSRRNQGMFVNNWMMHDTYAAPELMIEKNGRMIVHTKESICRMQQAQELQYKLPEPEIRHQSPEEQLSRIYRETRFLAAVNVMERIIANNVFAEVQRRFTGLIKRDLCALDLEFDYHLDLLWTFASEMVHNRPVTAFRWSPANANVLAVAYGAKTGSNKTDGVLLIWCAKNPSQPGREYAFDSPLSDIDWSRERPNLLAIGFYDGNVRVIDVSAKEVNIIKRSHRETSTACSPHWQVQWWSGDEQFNYQEQIYTSDQDGRIYCYRLAEDLFATEIMRLYRVEGKLSGVSRTDHCVAYDVPINRQPSALILRRHPIVSNIYFVGSDEGCIYRCSTNYLRQHVDSFLAHDGPIYSFEFSPFCQKLFLTCGADWCIRIWAENLTEPLITLSTAMACVRNACWSPKSSTIIASIVNDQICMWDIRRKTHIPASIKISPNRTRLVAASFTANGNQLVIADIEGAVYIYNLEGMPFPPYDQTKTISRPYPRSSSASWVPLSISVCRLRGIVVNLITTRESVRLREDEREERREQTERLDSPRGLRQRGLLVRGGRGRGRDRGRERGPGLKPSGVCERREGRSSHPALFSSVLLLLVGTNRGYRRQQAVSYYARAQLYANSKSSS</sequence>
<dbReference type="FunCoup" id="F4WXI0">
    <property type="interactions" value="23"/>
</dbReference>
<evidence type="ECO:0000256" key="1">
    <source>
        <dbReference type="ARBA" id="ARBA00004611"/>
    </source>
</evidence>
<name>F4WXI0_ACREC</name>
<evidence type="ECO:0000256" key="13">
    <source>
        <dbReference type="SAM" id="MobiDB-lite"/>
    </source>
</evidence>
<evidence type="ECO:0000256" key="11">
    <source>
        <dbReference type="ARBA" id="ARBA00041557"/>
    </source>
</evidence>
<dbReference type="PROSITE" id="PS50082">
    <property type="entry name" value="WD_REPEATS_2"/>
    <property type="match status" value="1"/>
</dbReference>
<evidence type="ECO:0000256" key="7">
    <source>
        <dbReference type="ARBA" id="ARBA00023212"/>
    </source>
</evidence>
<accession>F4WXI0</accession>
<evidence type="ECO:0000256" key="2">
    <source>
        <dbReference type="ARBA" id="ARBA00022490"/>
    </source>
</evidence>
<keyword evidence="15" id="KW-1185">Reference proteome</keyword>
<dbReference type="eggNOG" id="KOG1587">
    <property type="taxonomic scope" value="Eukaryota"/>
</dbReference>
<organism evidence="15">
    <name type="scientific">Acromyrmex echinatior</name>
    <name type="common">Panamanian leafcutter ant</name>
    <name type="synonym">Acromyrmex octospinosus echinatior</name>
    <dbReference type="NCBI Taxonomy" id="103372"/>
    <lineage>
        <taxon>Eukaryota</taxon>
        <taxon>Metazoa</taxon>
        <taxon>Ecdysozoa</taxon>
        <taxon>Arthropoda</taxon>
        <taxon>Hexapoda</taxon>
        <taxon>Insecta</taxon>
        <taxon>Pterygota</taxon>
        <taxon>Neoptera</taxon>
        <taxon>Endopterygota</taxon>
        <taxon>Hymenoptera</taxon>
        <taxon>Apocrita</taxon>
        <taxon>Aculeata</taxon>
        <taxon>Formicoidea</taxon>
        <taxon>Formicidae</taxon>
        <taxon>Myrmicinae</taxon>
        <taxon>Acromyrmex</taxon>
    </lineage>
</organism>
<evidence type="ECO:0000256" key="3">
    <source>
        <dbReference type="ARBA" id="ARBA00022574"/>
    </source>
</evidence>
<evidence type="ECO:0000256" key="6">
    <source>
        <dbReference type="ARBA" id="ARBA00023069"/>
    </source>
</evidence>
<protein>
    <recommendedName>
        <fullName evidence="10">Dynein axonemal intermediate chain 4</fullName>
    </recommendedName>
    <alternativeName>
        <fullName evidence="11">WD repeat-containing protein 78</fullName>
    </alternativeName>
</protein>
<feature type="compositionally biased region" description="Basic and acidic residues" evidence="13">
    <location>
        <begin position="753"/>
        <end position="772"/>
    </location>
</feature>
<keyword evidence="8" id="KW-0966">Cell projection</keyword>
<reference evidence="14" key="1">
    <citation type="submission" date="2011-02" db="EMBL/GenBank/DDBJ databases">
        <title>The genome of the leaf-cutting ant Acromyrmex echinatior suggests key adaptations to social evolution and fungus farming.</title>
        <authorList>
            <person name="Nygaard S."/>
            <person name="Zhang G."/>
        </authorList>
    </citation>
    <scope>NUCLEOTIDE SEQUENCE</scope>
</reference>
<keyword evidence="4" id="KW-0677">Repeat</keyword>
<proteinExistence type="predicted"/>
<evidence type="ECO:0000256" key="9">
    <source>
        <dbReference type="ARBA" id="ARBA00024190"/>
    </source>
</evidence>
<dbReference type="Gene3D" id="2.130.10.10">
    <property type="entry name" value="YVTN repeat-like/Quinoprotein amine dehydrogenase"/>
    <property type="match status" value="2"/>
</dbReference>
<dbReference type="GO" id="GO:0120293">
    <property type="term" value="C:dynein axonemal particle"/>
    <property type="evidence" value="ECO:0007669"/>
    <property type="project" value="UniProtKB-SubCell"/>
</dbReference>
<dbReference type="GO" id="GO:0045503">
    <property type="term" value="F:dynein light chain binding"/>
    <property type="evidence" value="ECO:0007669"/>
    <property type="project" value="TreeGrafter"/>
</dbReference>
<dbReference type="Proteomes" id="UP000007755">
    <property type="component" value="Unassembled WGS sequence"/>
</dbReference>
<keyword evidence="7" id="KW-0206">Cytoskeleton</keyword>
<dbReference type="PANTHER" id="PTHR12442:SF12">
    <property type="entry name" value="DYNEIN AXONEMAL INTERMEDIATE CHAIN 4"/>
    <property type="match status" value="1"/>
</dbReference>
<dbReference type="InterPro" id="IPR050687">
    <property type="entry name" value="Dynein_IC"/>
</dbReference>
<dbReference type="EMBL" id="GL888425">
    <property type="protein sequence ID" value="EGI61050.1"/>
    <property type="molecule type" value="Genomic_DNA"/>
</dbReference>
<evidence type="ECO:0000256" key="10">
    <source>
        <dbReference type="ARBA" id="ARBA00040002"/>
    </source>
</evidence>
<feature type="region of interest" description="Disordered" evidence="13">
    <location>
        <begin position="753"/>
        <end position="811"/>
    </location>
</feature>
<dbReference type="InterPro" id="IPR036322">
    <property type="entry name" value="WD40_repeat_dom_sf"/>
</dbReference>
<dbReference type="InterPro" id="IPR015943">
    <property type="entry name" value="WD40/YVTN_repeat-like_dom_sf"/>
</dbReference>
<comment type="subcellular location">
    <subcellularLocation>
        <location evidence="1">Cytoplasm</location>
        <location evidence="1">Cytoskeleton</location>
        <location evidence="1">Flagellum axoneme</location>
    </subcellularLocation>
    <subcellularLocation>
        <location evidence="9">Dynein axonemal particle</location>
    </subcellularLocation>
</comment>
<evidence type="ECO:0000313" key="15">
    <source>
        <dbReference type="Proteomes" id="UP000007755"/>
    </source>
</evidence>
<evidence type="ECO:0000256" key="5">
    <source>
        <dbReference type="ARBA" id="ARBA00022846"/>
    </source>
</evidence>
<dbReference type="Pfam" id="PF00400">
    <property type="entry name" value="WD40"/>
    <property type="match status" value="1"/>
</dbReference>
<dbReference type="InParanoid" id="F4WXI0"/>